<sequence>MTAYDRWAAVAGTDFDAATADGERHRIRLAEVSEAQRTSGWLSFTLRFDAPAQAPAEQQTYELTGAGIAEPVFLVPVGRTADGLSLEAVFTVPDEEES</sequence>
<dbReference type="RefSeq" id="WP_348789226.1">
    <property type="nucleotide sequence ID" value="NZ_CP157390.1"/>
</dbReference>
<evidence type="ECO:0000259" key="1">
    <source>
        <dbReference type="Pfam" id="PF21880"/>
    </source>
</evidence>
<reference evidence="2" key="1">
    <citation type="submission" date="2024-05" db="EMBL/GenBank/DDBJ databases">
        <title>The Natural Products Discovery Center: Release of the First 8490 Sequenced Strains for Exploring Actinobacteria Biosynthetic Diversity.</title>
        <authorList>
            <person name="Kalkreuter E."/>
            <person name="Kautsar S.A."/>
            <person name="Yang D."/>
            <person name="Bader C.D."/>
            <person name="Teijaro C.N."/>
            <person name="Fluegel L."/>
            <person name="Davis C.M."/>
            <person name="Simpson J.R."/>
            <person name="Lauterbach L."/>
            <person name="Steele A.D."/>
            <person name="Gui C."/>
            <person name="Meng S."/>
            <person name="Li G."/>
            <person name="Viehrig K."/>
            <person name="Ye F."/>
            <person name="Su P."/>
            <person name="Kiefer A.F."/>
            <person name="Nichols A."/>
            <person name="Cepeda A.J."/>
            <person name="Yan W."/>
            <person name="Fan B."/>
            <person name="Jiang Y."/>
            <person name="Adhikari A."/>
            <person name="Zheng C.-J."/>
            <person name="Schuster L."/>
            <person name="Cowan T.M."/>
            <person name="Smanski M.J."/>
            <person name="Chevrette M.G."/>
            <person name="de Carvalho L.P.S."/>
            <person name="Shen B."/>
        </authorList>
    </citation>
    <scope>NUCLEOTIDE SEQUENCE</scope>
    <source>
        <strain evidence="2">NPDC080035</strain>
    </source>
</reference>
<dbReference type="EMBL" id="CP157390">
    <property type="protein sequence ID" value="XBM49308.1"/>
    <property type="molecule type" value="Genomic_DNA"/>
</dbReference>
<dbReference type="InterPro" id="IPR054209">
    <property type="entry name" value="DUF6916"/>
</dbReference>
<proteinExistence type="predicted"/>
<gene>
    <name evidence="2" type="ORF">AAME72_05455</name>
</gene>
<evidence type="ECO:0000313" key="2">
    <source>
        <dbReference type="EMBL" id="XBM49308.1"/>
    </source>
</evidence>
<dbReference type="AlphaFoldDB" id="A0AAU7GGX2"/>
<accession>A0AAU7GGX2</accession>
<organism evidence="2">
    <name type="scientific">Leifsonia sp. NPDC080035</name>
    <dbReference type="NCBI Taxonomy" id="3143936"/>
    <lineage>
        <taxon>Bacteria</taxon>
        <taxon>Bacillati</taxon>
        <taxon>Actinomycetota</taxon>
        <taxon>Actinomycetes</taxon>
        <taxon>Micrococcales</taxon>
        <taxon>Microbacteriaceae</taxon>
        <taxon>Leifsonia</taxon>
    </lineage>
</organism>
<feature type="domain" description="DUF6916" evidence="1">
    <location>
        <begin position="4"/>
        <end position="90"/>
    </location>
</feature>
<protein>
    <recommendedName>
        <fullName evidence="1">DUF6916 domain-containing protein</fullName>
    </recommendedName>
</protein>
<dbReference type="Pfam" id="PF21880">
    <property type="entry name" value="DUF6916"/>
    <property type="match status" value="1"/>
</dbReference>
<name>A0AAU7GGX2_9MICO</name>